<feature type="compositionally biased region" description="Basic and acidic residues" evidence="5">
    <location>
        <begin position="381"/>
        <end position="400"/>
    </location>
</feature>
<feature type="region of interest" description="Disordered" evidence="5">
    <location>
        <begin position="1"/>
        <end position="22"/>
    </location>
</feature>
<dbReference type="CDD" id="cd08204">
    <property type="entry name" value="ArfGap"/>
    <property type="match status" value="1"/>
</dbReference>
<dbReference type="GO" id="GO:0008270">
    <property type="term" value="F:zinc ion binding"/>
    <property type="evidence" value="ECO:0007669"/>
    <property type="project" value="UniProtKB-KW"/>
</dbReference>
<dbReference type="AlphaFoldDB" id="A0A813DSW5"/>
<dbReference type="Proteomes" id="UP000654075">
    <property type="component" value="Unassembled WGS sequence"/>
</dbReference>
<comment type="caution">
    <text evidence="7">The sequence shown here is derived from an EMBL/GenBank/DDBJ whole genome shotgun (WGS) entry which is preliminary data.</text>
</comment>
<name>A0A813DSW5_POLGL</name>
<gene>
    <name evidence="7" type="ORF">PGLA1383_LOCUS11056</name>
</gene>
<dbReference type="PROSITE" id="PS50115">
    <property type="entry name" value="ARFGAP"/>
    <property type="match status" value="1"/>
</dbReference>
<keyword evidence="3" id="KW-0862">Zinc</keyword>
<feature type="compositionally biased region" description="Gly residues" evidence="5">
    <location>
        <begin position="237"/>
        <end position="248"/>
    </location>
</feature>
<evidence type="ECO:0000256" key="3">
    <source>
        <dbReference type="ARBA" id="ARBA00022833"/>
    </source>
</evidence>
<dbReference type="InterPro" id="IPR001164">
    <property type="entry name" value="ArfGAP_dom"/>
</dbReference>
<evidence type="ECO:0000256" key="4">
    <source>
        <dbReference type="PROSITE-ProRule" id="PRU00288"/>
    </source>
</evidence>
<feature type="compositionally biased region" description="Low complexity" evidence="5">
    <location>
        <begin position="554"/>
        <end position="567"/>
    </location>
</feature>
<evidence type="ECO:0000259" key="6">
    <source>
        <dbReference type="PROSITE" id="PS50115"/>
    </source>
</evidence>
<dbReference type="InterPro" id="IPR037278">
    <property type="entry name" value="ARFGAP/RecO"/>
</dbReference>
<feature type="domain" description="Arf-GAP" evidence="6">
    <location>
        <begin position="395"/>
        <end position="505"/>
    </location>
</feature>
<feature type="region of interest" description="Disordered" evidence="5">
    <location>
        <begin position="290"/>
        <end position="400"/>
    </location>
</feature>
<dbReference type="Gene3D" id="1.10.220.150">
    <property type="entry name" value="Arf GTPase activating protein"/>
    <property type="match status" value="1"/>
</dbReference>
<feature type="compositionally biased region" description="Pro residues" evidence="5">
    <location>
        <begin position="311"/>
        <end position="323"/>
    </location>
</feature>
<dbReference type="GO" id="GO:0005096">
    <property type="term" value="F:GTPase activator activity"/>
    <property type="evidence" value="ECO:0007669"/>
    <property type="project" value="InterPro"/>
</dbReference>
<dbReference type="PRINTS" id="PR00405">
    <property type="entry name" value="REVINTRACTNG"/>
</dbReference>
<dbReference type="InterPro" id="IPR045258">
    <property type="entry name" value="ACAP1/2/3-like"/>
</dbReference>
<evidence type="ECO:0000313" key="8">
    <source>
        <dbReference type="Proteomes" id="UP000654075"/>
    </source>
</evidence>
<dbReference type="SMART" id="SM00105">
    <property type="entry name" value="ArfGap"/>
    <property type="match status" value="1"/>
</dbReference>
<dbReference type="SUPFAM" id="SSF57863">
    <property type="entry name" value="ArfGap/RecO-like zinc finger"/>
    <property type="match status" value="1"/>
</dbReference>
<dbReference type="OrthoDB" id="983479at2759"/>
<keyword evidence="8" id="KW-1185">Reference proteome</keyword>
<dbReference type="PANTHER" id="PTHR23180:SF160">
    <property type="entry name" value="ADP-RIBOSYLATION FACTOR GTPASE-ACTIVATING PROTEIN EFFECTOR PROTEIN 1"/>
    <property type="match status" value="1"/>
</dbReference>
<evidence type="ECO:0000256" key="1">
    <source>
        <dbReference type="ARBA" id="ARBA00022723"/>
    </source>
</evidence>
<protein>
    <recommendedName>
        <fullName evidence="6">Arf-GAP domain-containing protein</fullName>
    </recommendedName>
</protein>
<dbReference type="EMBL" id="CAJNNV010005645">
    <property type="protein sequence ID" value="CAE8592401.1"/>
    <property type="molecule type" value="Genomic_DNA"/>
</dbReference>
<organism evidence="7 8">
    <name type="scientific">Polarella glacialis</name>
    <name type="common">Dinoflagellate</name>
    <dbReference type="NCBI Taxonomy" id="89957"/>
    <lineage>
        <taxon>Eukaryota</taxon>
        <taxon>Sar</taxon>
        <taxon>Alveolata</taxon>
        <taxon>Dinophyceae</taxon>
        <taxon>Suessiales</taxon>
        <taxon>Suessiaceae</taxon>
        <taxon>Polarella</taxon>
    </lineage>
</organism>
<sequence>MWPLGGSPMASPQTHSPWRGQVSHGSVWTAALPPAPPQVLRGATAVWQPLAPQASLARPLVAEQSTPAAPSSAGFQPMAMAAPAYANGASGSANSWLPAQPADLQSRVVGGRYVAAAAASPYGAYTAGAGGACCSAGSGGNRSYIPPPVAFVSGGGQQSFGPSPVAAAVIHARSYVPPPGSGMPPQLVGGPPGTPRAVAQYRSFVPPVLAPATPGPSGSPGSFVPPPEVRPAQGASGFTGQGTSGCSGGRSWSYVPPPMQSVNTPLVYEPPLQQEHRRLAARSWTALPSPQVLGSPTGQGGGFITSASFVAPPPPPPPPPPQRPGSFVPNPRSDGLGPSPRSDGSGGACFSGRSPSGGLAPREIAVDSMSATMPPRLPVPRRHEREERQEREEAAEPLSLDRHNALPSNEECADCGASSPDWASVNQGSLICIDCAGTHRSLGAHISKVKSTRLDTWKPEEVRLFVSQGGNDKVNRRLLEGRGLPRPPRGAPRERLERHIRAKYQPGNFTEPTLPVMGGSSSSRSSAPRGPRPELRPDGGSPEASPCANRFSPASGGASLRSRGGLSHVRSATSPGSSEHTPVMTGLQPHERLVSVASHRDAARVGTTCHQGLVIVDVLSVDIGVERAQDLRTLGPLFLSLSVALSLGSVTAERTSAKRGSERASWYPAERREMLWDAEEKWLWCRIFDGGDFTGFSQLAGEGRVNLLELVEQRLAESGSSGGPGLLGSAAELVEIELFAQSPEAAASDSEEEASADSSFSDSLALATGASSGAAKDPSDPSRLGGCIGTARLQLTIIDMTGMLSSQEKKRIAPADISPTWSARS</sequence>
<feature type="compositionally biased region" description="Low complexity" evidence="5">
    <location>
        <begin position="518"/>
        <end position="529"/>
    </location>
</feature>
<keyword evidence="2 4" id="KW-0863">Zinc-finger</keyword>
<keyword evidence="1" id="KW-0479">Metal-binding</keyword>
<evidence type="ECO:0000256" key="2">
    <source>
        <dbReference type="ARBA" id="ARBA00022771"/>
    </source>
</evidence>
<evidence type="ECO:0000256" key="5">
    <source>
        <dbReference type="SAM" id="MobiDB-lite"/>
    </source>
</evidence>
<feature type="compositionally biased region" description="Polar residues" evidence="5">
    <location>
        <begin position="570"/>
        <end position="580"/>
    </location>
</feature>
<dbReference type="PANTHER" id="PTHR23180">
    <property type="entry name" value="CENTAURIN/ARF"/>
    <property type="match status" value="1"/>
</dbReference>
<reference evidence="7" key="1">
    <citation type="submission" date="2021-02" db="EMBL/GenBank/DDBJ databases">
        <authorList>
            <person name="Dougan E. K."/>
            <person name="Rhodes N."/>
            <person name="Thang M."/>
            <person name="Chan C."/>
        </authorList>
    </citation>
    <scope>NUCLEOTIDE SEQUENCE</scope>
</reference>
<dbReference type="InterPro" id="IPR038508">
    <property type="entry name" value="ArfGAP_dom_sf"/>
</dbReference>
<feature type="region of interest" description="Disordered" evidence="5">
    <location>
        <begin position="211"/>
        <end position="253"/>
    </location>
</feature>
<accession>A0A813DSW5</accession>
<evidence type="ECO:0000313" key="7">
    <source>
        <dbReference type="EMBL" id="CAE8592401.1"/>
    </source>
</evidence>
<dbReference type="Pfam" id="PF01412">
    <property type="entry name" value="ArfGap"/>
    <property type="match status" value="1"/>
</dbReference>
<feature type="region of interest" description="Disordered" evidence="5">
    <location>
        <begin position="479"/>
        <end position="585"/>
    </location>
</feature>
<proteinExistence type="predicted"/>